<evidence type="ECO:0000256" key="1">
    <source>
        <dbReference type="SAM" id="MobiDB-lite"/>
    </source>
</evidence>
<dbReference type="OrthoDB" id="3112035at2759"/>
<name>A0A8H5FNW9_9AGAR</name>
<keyword evidence="3" id="KW-1185">Reference proteome</keyword>
<feature type="region of interest" description="Disordered" evidence="1">
    <location>
        <begin position="109"/>
        <end position="159"/>
    </location>
</feature>
<proteinExistence type="predicted"/>
<gene>
    <name evidence="2" type="ORF">D9756_011532</name>
</gene>
<comment type="caution">
    <text evidence="2">The sequence shown here is derived from an EMBL/GenBank/DDBJ whole genome shotgun (WGS) entry which is preliminary data.</text>
</comment>
<sequence>MSKQLYSTSISLKSRRHVSQGHHHIMMRANETGFQFHDIATPNSQPEPLWSKKEAETIQQSGIVTIGRSTSIELEFNGTGIAVIAVLNHFPPYQKYFAQNGIASWTAHPSVNTDSSTDHRDKSKHHKQSDIPMTERPEFARSSPSKQKPHTEGGSTCDDHLDNAIVRIDPQDECLFLSSHKHNWKRGDKSWEVHDPDLSSYLAIQFRVVRRPRSWLRKQDIKFFLDGEPTSPKSDHDKSIFTIRPPANNLLQRHSLNISMEKGSLKLDHLLVTTGKPMSVHLQQSNVNSTSSTRTLPQAAIAGAITGSIVGCIRKRRRPEEWKDSALPSLIEHPGSRTSSRSSFSRGFVTGDIEYNPEAQKKMDALDAQPVITRPPSAVILHADSGLRIRFPVSDIPPQYTQI</sequence>
<dbReference type="AlphaFoldDB" id="A0A8H5FNW9"/>
<accession>A0A8H5FNW9</accession>
<organism evidence="2 3">
    <name type="scientific">Leucocoprinus leucothites</name>
    <dbReference type="NCBI Taxonomy" id="201217"/>
    <lineage>
        <taxon>Eukaryota</taxon>
        <taxon>Fungi</taxon>
        <taxon>Dikarya</taxon>
        <taxon>Basidiomycota</taxon>
        <taxon>Agaricomycotina</taxon>
        <taxon>Agaricomycetes</taxon>
        <taxon>Agaricomycetidae</taxon>
        <taxon>Agaricales</taxon>
        <taxon>Agaricineae</taxon>
        <taxon>Agaricaceae</taxon>
        <taxon>Leucocoprinus</taxon>
    </lineage>
</organism>
<evidence type="ECO:0000313" key="2">
    <source>
        <dbReference type="EMBL" id="KAF5343739.1"/>
    </source>
</evidence>
<evidence type="ECO:0000313" key="3">
    <source>
        <dbReference type="Proteomes" id="UP000559027"/>
    </source>
</evidence>
<protein>
    <submittedName>
        <fullName evidence="2">Uncharacterized protein</fullName>
    </submittedName>
</protein>
<reference evidence="2 3" key="1">
    <citation type="journal article" date="2020" name="ISME J.">
        <title>Uncovering the hidden diversity of litter-decomposition mechanisms in mushroom-forming fungi.</title>
        <authorList>
            <person name="Floudas D."/>
            <person name="Bentzer J."/>
            <person name="Ahren D."/>
            <person name="Johansson T."/>
            <person name="Persson P."/>
            <person name="Tunlid A."/>
        </authorList>
    </citation>
    <scope>NUCLEOTIDE SEQUENCE [LARGE SCALE GENOMIC DNA]</scope>
    <source>
        <strain evidence="2 3">CBS 146.42</strain>
    </source>
</reference>
<dbReference type="EMBL" id="JAACJO010000086">
    <property type="protein sequence ID" value="KAF5343739.1"/>
    <property type="molecule type" value="Genomic_DNA"/>
</dbReference>
<dbReference type="Proteomes" id="UP000559027">
    <property type="component" value="Unassembled WGS sequence"/>
</dbReference>